<evidence type="ECO:0000256" key="5">
    <source>
        <dbReference type="ARBA" id="ARBA00022741"/>
    </source>
</evidence>
<dbReference type="PANTHER" id="PTHR41523:SF8">
    <property type="entry name" value="ETHYLENE RESPONSE SENSOR PROTEIN"/>
    <property type="match status" value="1"/>
</dbReference>
<dbReference type="CDD" id="cd00130">
    <property type="entry name" value="PAS"/>
    <property type="match status" value="1"/>
</dbReference>
<evidence type="ECO:0000256" key="1">
    <source>
        <dbReference type="ARBA" id="ARBA00000085"/>
    </source>
</evidence>
<keyword evidence="3" id="KW-0597">Phosphoprotein</keyword>
<dbReference type="InterPro" id="IPR003594">
    <property type="entry name" value="HATPase_dom"/>
</dbReference>
<comment type="catalytic activity">
    <reaction evidence="1">
        <text>ATP + protein L-histidine = ADP + protein N-phospho-L-histidine.</text>
        <dbReference type="EC" id="2.7.13.3"/>
    </reaction>
</comment>
<dbReference type="InterPro" id="IPR035965">
    <property type="entry name" value="PAS-like_dom_sf"/>
</dbReference>
<organism evidence="9 10">
    <name type="scientific">Thiohalobacter thiocyanaticus</name>
    <dbReference type="NCBI Taxonomy" id="585455"/>
    <lineage>
        <taxon>Bacteria</taxon>
        <taxon>Pseudomonadati</taxon>
        <taxon>Pseudomonadota</taxon>
        <taxon>Gammaproteobacteria</taxon>
        <taxon>Thiohalobacterales</taxon>
        <taxon>Thiohalobacteraceae</taxon>
        <taxon>Thiohalobacter</taxon>
    </lineage>
</organism>
<dbReference type="SUPFAM" id="SSF55874">
    <property type="entry name" value="ATPase domain of HSP90 chaperone/DNA topoisomerase II/histidine kinase"/>
    <property type="match status" value="1"/>
</dbReference>
<reference evidence="9 10" key="1">
    <citation type="journal article" date="2010" name="Int. J. Syst. Evol. Microbiol.">
        <title>Thiohalobacter thiocyanaticus gen. nov., sp. nov., a moderately halophilic, sulfur-oxidizing gammaproteobacterium from hypersaline lakes, that utilizes thiocyanate.</title>
        <authorList>
            <person name="Sorokin D.Y."/>
            <person name="Kovaleva O.L."/>
            <person name="Tourova T.P."/>
            <person name="Muyzer G."/>
        </authorList>
    </citation>
    <scope>NUCLEOTIDE SEQUENCE [LARGE SCALE GENOMIC DNA]</scope>
    <source>
        <strain evidence="9 10">Hrh1</strain>
    </source>
</reference>
<keyword evidence="5" id="KW-0547">Nucleotide-binding</keyword>
<dbReference type="InterPro" id="IPR011495">
    <property type="entry name" value="Sig_transdc_His_kin_sub2_dim/P"/>
</dbReference>
<evidence type="ECO:0000256" key="7">
    <source>
        <dbReference type="ARBA" id="ARBA00022840"/>
    </source>
</evidence>
<dbReference type="GO" id="GO:0005524">
    <property type="term" value="F:ATP binding"/>
    <property type="evidence" value="ECO:0007669"/>
    <property type="project" value="UniProtKB-KW"/>
</dbReference>
<dbReference type="InterPro" id="IPR036890">
    <property type="entry name" value="HATPase_C_sf"/>
</dbReference>
<dbReference type="Pfam" id="PF07568">
    <property type="entry name" value="HisKA_2"/>
    <property type="match status" value="1"/>
</dbReference>
<proteinExistence type="predicted"/>
<dbReference type="Proteomes" id="UP000287798">
    <property type="component" value="Unassembled WGS sequence"/>
</dbReference>
<dbReference type="NCBIfam" id="TIGR00229">
    <property type="entry name" value="sensory_box"/>
    <property type="match status" value="1"/>
</dbReference>
<dbReference type="EMBL" id="QZMU01000001">
    <property type="protein sequence ID" value="RRQ22616.1"/>
    <property type="molecule type" value="Genomic_DNA"/>
</dbReference>
<dbReference type="PROSITE" id="PS50112">
    <property type="entry name" value="PAS"/>
    <property type="match status" value="1"/>
</dbReference>
<dbReference type="Gene3D" id="3.30.565.10">
    <property type="entry name" value="Histidine kinase-like ATPase, C-terminal domain"/>
    <property type="match status" value="1"/>
</dbReference>
<evidence type="ECO:0000256" key="6">
    <source>
        <dbReference type="ARBA" id="ARBA00022777"/>
    </source>
</evidence>
<dbReference type="RefSeq" id="WP_125181955.1">
    <property type="nucleotide sequence ID" value="NZ_QZMU01000001.1"/>
</dbReference>
<keyword evidence="6" id="KW-0418">Kinase</keyword>
<evidence type="ECO:0000259" key="8">
    <source>
        <dbReference type="PROSITE" id="PS50112"/>
    </source>
</evidence>
<protein>
    <recommendedName>
        <fullName evidence="2">histidine kinase</fullName>
        <ecNumber evidence="2">2.7.13.3</ecNumber>
    </recommendedName>
</protein>
<evidence type="ECO:0000256" key="4">
    <source>
        <dbReference type="ARBA" id="ARBA00022679"/>
    </source>
</evidence>
<dbReference type="Pfam" id="PF00989">
    <property type="entry name" value="PAS"/>
    <property type="match status" value="1"/>
</dbReference>
<comment type="caution">
    <text evidence="9">The sequence shown here is derived from an EMBL/GenBank/DDBJ whole genome shotgun (WGS) entry which is preliminary data.</text>
</comment>
<dbReference type="SUPFAM" id="SSF55785">
    <property type="entry name" value="PYP-like sensor domain (PAS domain)"/>
    <property type="match status" value="1"/>
</dbReference>
<dbReference type="PANTHER" id="PTHR41523">
    <property type="entry name" value="TWO-COMPONENT SYSTEM SENSOR PROTEIN"/>
    <property type="match status" value="1"/>
</dbReference>
<dbReference type="AlphaFoldDB" id="A0A426QLR5"/>
<dbReference type="GO" id="GO:0004673">
    <property type="term" value="F:protein histidine kinase activity"/>
    <property type="evidence" value="ECO:0007669"/>
    <property type="project" value="UniProtKB-EC"/>
</dbReference>
<name>A0A426QLR5_9GAMM</name>
<dbReference type="EC" id="2.7.13.3" evidence="2"/>
<dbReference type="Gene3D" id="3.30.450.20">
    <property type="entry name" value="PAS domain"/>
    <property type="match status" value="1"/>
</dbReference>
<sequence length="355" mass="38983">MPGQATPAVLGLAIDITEDKARERRLLASERKYRALLDNAVDAILLADMEGKLLDANRQAEQLLGYSREELSRMHASELHPTEELPQVQAVFRKLSKAGTTRVTHPVIRGNGEQIRCEVAASLIRYGDDTVIQGIFRDITERERRMQARLEEEQRHRTTLIREVHHRIKNNLQGVVGLLRQQAGAHPELEAAMTGAIGQVQSIALVHGLQGKGDDLKVWLCEMVEAIATATAPLARAPVEPSIDLGAGSPIWIHTEAAVPVALVLNELIQNAAKHGGGDGVQVRLERDAEHSARILVSASGRLPAEFDFNRGQGLGTGLELVRALLPQQGARLEFEQTGERTRARLELTPPLVHF</sequence>
<feature type="domain" description="PAS" evidence="8">
    <location>
        <begin position="29"/>
        <end position="99"/>
    </location>
</feature>
<keyword evidence="4" id="KW-0808">Transferase</keyword>
<dbReference type="SMART" id="SM00091">
    <property type="entry name" value="PAS"/>
    <property type="match status" value="1"/>
</dbReference>
<dbReference type="GO" id="GO:0006355">
    <property type="term" value="P:regulation of DNA-templated transcription"/>
    <property type="evidence" value="ECO:0007669"/>
    <property type="project" value="InterPro"/>
</dbReference>
<evidence type="ECO:0000313" key="10">
    <source>
        <dbReference type="Proteomes" id="UP000287798"/>
    </source>
</evidence>
<keyword evidence="10" id="KW-1185">Reference proteome</keyword>
<dbReference type="InterPro" id="IPR000014">
    <property type="entry name" value="PAS"/>
</dbReference>
<accession>A0A426QLR5</accession>
<evidence type="ECO:0000256" key="3">
    <source>
        <dbReference type="ARBA" id="ARBA00022553"/>
    </source>
</evidence>
<evidence type="ECO:0000256" key="2">
    <source>
        <dbReference type="ARBA" id="ARBA00012438"/>
    </source>
</evidence>
<keyword evidence="7" id="KW-0067">ATP-binding</keyword>
<gene>
    <name evidence="9" type="ORF">D6C00_12200</name>
</gene>
<dbReference type="InterPro" id="IPR013767">
    <property type="entry name" value="PAS_fold"/>
</dbReference>
<evidence type="ECO:0000313" key="9">
    <source>
        <dbReference type="EMBL" id="RRQ22616.1"/>
    </source>
</evidence>
<dbReference type="Pfam" id="PF02518">
    <property type="entry name" value="HATPase_c"/>
    <property type="match status" value="1"/>
</dbReference>